<keyword evidence="2" id="KW-1185">Reference proteome</keyword>
<reference evidence="1 2" key="1">
    <citation type="journal article" date="2024" name="Genome Biol. Evol.">
        <title>Chromosome-level genome assembly of the viviparous eelpout Zoarces viviparus.</title>
        <authorList>
            <person name="Fuhrmann N."/>
            <person name="Brasseur M.V."/>
            <person name="Bakowski C.E."/>
            <person name="Podsiadlowski L."/>
            <person name="Prost S."/>
            <person name="Krehenwinkel H."/>
            <person name="Mayer C."/>
        </authorList>
    </citation>
    <scope>NUCLEOTIDE SEQUENCE [LARGE SCALE GENOMIC DNA]</scope>
    <source>
        <strain evidence="1">NO-MEL_2022_Ind0_liver</strain>
    </source>
</reference>
<organism evidence="1 2">
    <name type="scientific">Zoarces viviparus</name>
    <name type="common">Viviparous eelpout</name>
    <name type="synonym">Blennius viviparus</name>
    <dbReference type="NCBI Taxonomy" id="48416"/>
    <lineage>
        <taxon>Eukaryota</taxon>
        <taxon>Metazoa</taxon>
        <taxon>Chordata</taxon>
        <taxon>Craniata</taxon>
        <taxon>Vertebrata</taxon>
        <taxon>Euteleostomi</taxon>
        <taxon>Actinopterygii</taxon>
        <taxon>Neopterygii</taxon>
        <taxon>Teleostei</taxon>
        <taxon>Neoteleostei</taxon>
        <taxon>Acanthomorphata</taxon>
        <taxon>Eupercaria</taxon>
        <taxon>Perciformes</taxon>
        <taxon>Cottioidei</taxon>
        <taxon>Zoarcales</taxon>
        <taxon>Zoarcidae</taxon>
        <taxon>Zoarcinae</taxon>
        <taxon>Zoarces</taxon>
    </lineage>
</organism>
<evidence type="ECO:0000313" key="1">
    <source>
        <dbReference type="EMBL" id="KAK9530226.1"/>
    </source>
</evidence>
<dbReference type="Proteomes" id="UP001488805">
    <property type="component" value="Unassembled WGS sequence"/>
</dbReference>
<sequence>MSPKLSKAARSPYVFPLLMDRRISERRPGARQLGGGCFSLCIMLFGLKHKGPGGLAIHLLESVVLQDKQTHFNLVFSLDRGQAEDMYPE</sequence>
<name>A0AAW1F5R5_ZOAVI</name>
<dbReference type="AlphaFoldDB" id="A0AAW1F5R5"/>
<accession>A0AAW1F5R5</accession>
<gene>
    <name evidence="1" type="ORF">VZT92_011745</name>
</gene>
<evidence type="ECO:0000313" key="2">
    <source>
        <dbReference type="Proteomes" id="UP001488805"/>
    </source>
</evidence>
<comment type="caution">
    <text evidence="1">The sequence shown here is derived from an EMBL/GenBank/DDBJ whole genome shotgun (WGS) entry which is preliminary data.</text>
</comment>
<proteinExistence type="predicted"/>
<dbReference type="EMBL" id="JBCEZU010000100">
    <property type="protein sequence ID" value="KAK9530226.1"/>
    <property type="molecule type" value="Genomic_DNA"/>
</dbReference>
<protein>
    <submittedName>
        <fullName evidence="1">Uncharacterized protein</fullName>
    </submittedName>
</protein>